<evidence type="ECO:0000256" key="2">
    <source>
        <dbReference type="ARBA" id="ARBA00004613"/>
    </source>
</evidence>
<dbReference type="InterPro" id="IPR053927">
    <property type="entry name" value="FlgK_helical"/>
</dbReference>
<evidence type="ECO:0000259" key="7">
    <source>
        <dbReference type="Pfam" id="PF06429"/>
    </source>
</evidence>
<name>A0ABV7AN91_9RHOB</name>
<proteinExistence type="inferred from homology"/>
<dbReference type="InterPro" id="IPR002371">
    <property type="entry name" value="FlgK"/>
</dbReference>
<protein>
    <recommendedName>
        <fullName evidence="4">Flagellar hook-associated protein 1</fullName>
    </recommendedName>
</protein>
<dbReference type="PANTHER" id="PTHR30033:SF2">
    <property type="entry name" value="FLAGELLAR HOOK PROTEIN"/>
    <property type="match status" value="1"/>
</dbReference>
<keyword evidence="10" id="KW-1185">Reference proteome</keyword>
<dbReference type="Pfam" id="PF22638">
    <property type="entry name" value="FlgK_D1"/>
    <property type="match status" value="1"/>
</dbReference>
<comment type="caution">
    <text evidence="9">The sequence shown here is derived from an EMBL/GenBank/DDBJ whole genome shotgun (WGS) entry which is preliminary data.</text>
</comment>
<keyword evidence="9" id="KW-0966">Cell projection</keyword>
<dbReference type="EMBL" id="JBHRSK010000026">
    <property type="protein sequence ID" value="MFC2970500.1"/>
    <property type="molecule type" value="Genomic_DNA"/>
</dbReference>
<keyword evidence="9" id="KW-0969">Cilium</keyword>
<dbReference type="InterPro" id="IPR010930">
    <property type="entry name" value="Flg_bb/hook_C_dom"/>
</dbReference>
<dbReference type="Proteomes" id="UP001595443">
    <property type="component" value="Unassembled WGS sequence"/>
</dbReference>
<comment type="subcellular location">
    <subcellularLocation>
        <location evidence="1">Bacterial flagellum</location>
    </subcellularLocation>
    <subcellularLocation>
        <location evidence="2">Secreted</location>
    </subcellularLocation>
</comment>
<evidence type="ECO:0000313" key="9">
    <source>
        <dbReference type="EMBL" id="MFC2970500.1"/>
    </source>
</evidence>
<organism evidence="9 10">
    <name type="scientific">Acidimangrovimonas pyrenivorans</name>
    <dbReference type="NCBI Taxonomy" id="2030798"/>
    <lineage>
        <taxon>Bacteria</taxon>
        <taxon>Pseudomonadati</taxon>
        <taxon>Pseudomonadota</taxon>
        <taxon>Alphaproteobacteria</taxon>
        <taxon>Rhodobacterales</taxon>
        <taxon>Paracoccaceae</taxon>
        <taxon>Acidimangrovimonas</taxon>
    </lineage>
</organism>
<feature type="domain" description="Flagellar basal-body/hook protein C-terminal" evidence="7">
    <location>
        <begin position="435"/>
        <end position="471"/>
    </location>
</feature>
<accession>A0ABV7AN91</accession>
<dbReference type="SUPFAM" id="SSF64518">
    <property type="entry name" value="Phase 1 flagellin"/>
    <property type="match status" value="1"/>
</dbReference>
<evidence type="ECO:0000313" key="10">
    <source>
        <dbReference type="Proteomes" id="UP001595443"/>
    </source>
</evidence>
<comment type="similarity">
    <text evidence="3">Belongs to the flagella basal body rod proteins family.</text>
</comment>
<sequence length="473" mass="50353">MSLTDALNASRSGLVATQTWSQLTARNIANANTDGYVRKDISFGTRTLGEGGTVQVTEIRREIDSSLTRMYRGENSKMAKYQAIYEGIGEYTATLGEPSDDFSPASRLTQFQTSLDTLVNSPGNAGAQRGVLDSAQALATSLNNASDTLGRVQGEVSREIKYDVSDLNQALYKIADLNRQLSGSGSVSIAGADMQDEIDRQIQKVSQIMDVRVSQGADGRVSLYTAGGSALIEGDKVSDVRFDEPTGKLFAGQTEITPNSNSTRGFENGSLAGLFSLKDDVLPRYQLQLDEFARSLVQGFEGADSSLSAGQAGLFTDAGAAYDPTKLQGLAGRIAVNDAVKPDKGGTLSRLRDGIGATTPGPAGDATQLNAFAAVFDQPLTVDPATQLSDGMILTDYAANMVAAQHVEGSRAQTNYNSTRTTAETVDASRQSIQGVNIDDELQKMMVIQQSYAANSKMMTTVMNMIDTLLKAF</sequence>
<evidence type="ECO:0000259" key="8">
    <source>
        <dbReference type="Pfam" id="PF22638"/>
    </source>
</evidence>
<dbReference type="NCBIfam" id="TIGR02492">
    <property type="entry name" value="flgK_ends"/>
    <property type="match status" value="1"/>
</dbReference>
<dbReference type="RefSeq" id="WP_377835522.1">
    <property type="nucleotide sequence ID" value="NZ_JBHRSK010000026.1"/>
</dbReference>
<evidence type="ECO:0000256" key="5">
    <source>
        <dbReference type="ARBA" id="ARBA00022525"/>
    </source>
</evidence>
<reference evidence="10" key="1">
    <citation type="journal article" date="2019" name="Int. J. Syst. Evol. Microbiol.">
        <title>The Global Catalogue of Microorganisms (GCM) 10K type strain sequencing project: providing services to taxonomists for standard genome sequencing and annotation.</title>
        <authorList>
            <consortium name="The Broad Institute Genomics Platform"/>
            <consortium name="The Broad Institute Genome Sequencing Center for Infectious Disease"/>
            <person name="Wu L."/>
            <person name="Ma J."/>
        </authorList>
    </citation>
    <scope>NUCLEOTIDE SEQUENCE [LARGE SCALE GENOMIC DNA]</scope>
    <source>
        <strain evidence="10">KCTC 62192</strain>
    </source>
</reference>
<evidence type="ECO:0000256" key="1">
    <source>
        <dbReference type="ARBA" id="ARBA00004365"/>
    </source>
</evidence>
<keyword evidence="5" id="KW-0964">Secreted</keyword>
<evidence type="ECO:0000256" key="6">
    <source>
        <dbReference type="ARBA" id="ARBA00023143"/>
    </source>
</evidence>
<dbReference type="PANTHER" id="PTHR30033">
    <property type="entry name" value="FLAGELLAR HOOK-ASSOCIATED PROTEIN 1"/>
    <property type="match status" value="1"/>
</dbReference>
<gene>
    <name evidence="9" type="primary">flgK</name>
    <name evidence="9" type="ORF">ACFOES_20580</name>
</gene>
<evidence type="ECO:0000256" key="4">
    <source>
        <dbReference type="ARBA" id="ARBA00016244"/>
    </source>
</evidence>
<keyword evidence="9" id="KW-0282">Flagellum</keyword>
<keyword evidence="6" id="KW-0975">Bacterial flagellum</keyword>
<feature type="domain" description="Flagellar hook-associated protein FlgK helical" evidence="8">
    <location>
        <begin position="105"/>
        <end position="300"/>
    </location>
</feature>
<dbReference type="Pfam" id="PF06429">
    <property type="entry name" value="Flg_bbr_C"/>
    <property type="match status" value="1"/>
</dbReference>
<evidence type="ECO:0000256" key="3">
    <source>
        <dbReference type="ARBA" id="ARBA00009677"/>
    </source>
</evidence>